<keyword evidence="4" id="KW-1185">Reference proteome</keyword>
<evidence type="ECO:0000256" key="1">
    <source>
        <dbReference type="SAM" id="MobiDB-lite"/>
    </source>
</evidence>
<feature type="compositionally biased region" description="Acidic residues" evidence="1">
    <location>
        <begin position="330"/>
        <end position="342"/>
    </location>
</feature>
<organism evidence="3 4">
    <name type="scientific">Cryptotermes secundus</name>
    <dbReference type="NCBI Taxonomy" id="105785"/>
    <lineage>
        <taxon>Eukaryota</taxon>
        <taxon>Metazoa</taxon>
        <taxon>Ecdysozoa</taxon>
        <taxon>Arthropoda</taxon>
        <taxon>Hexapoda</taxon>
        <taxon>Insecta</taxon>
        <taxon>Pterygota</taxon>
        <taxon>Neoptera</taxon>
        <taxon>Polyneoptera</taxon>
        <taxon>Dictyoptera</taxon>
        <taxon>Blattodea</taxon>
        <taxon>Blattoidea</taxon>
        <taxon>Termitoidae</taxon>
        <taxon>Kalotermitidae</taxon>
        <taxon>Cryptotermitinae</taxon>
        <taxon>Cryptotermes</taxon>
    </lineage>
</organism>
<dbReference type="PANTHER" id="PTHR33939:SF1">
    <property type="entry name" value="DUF4371 DOMAIN-CONTAINING PROTEIN"/>
    <property type="match status" value="1"/>
</dbReference>
<dbReference type="Proteomes" id="UP000235965">
    <property type="component" value="Unassembled WGS sequence"/>
</dbReference>
<name>A0A2J7Q5G4_9NEOP</name>
<dbReference type="Gene3D" id="3.30.420.10">
    <property type="entry name" value="Ribonuclease H-like superfamily/Ribonuclease H"/>
    <property type="match status" value="1"/>
</dbReference>
<gene>
    <name evidence="3" type="ORF">B7P43_G15914</name>
</gene>
<dbReference type="InterPro" id="IPR036397">
    <property type="entry name" value="RNaseH_sf"/>
</dbReference>
<feature type="region of interest" description="Disordered" evidence="1">
    <location>
        <begin position="325"/>
        <end position="357"/>
    </location>
</feature>
<reference evidence="3 4" key="1">
    <citation type="submission" date="2017-12" db="EMBL/GenBank/DDBJ databases">
        <title>Hemimetabolous genomes reveal molecular basis of termite eusociality.</title>
        <authorList>
            <person name="Harrison M.C."/>
            <person name="Jongepier E."/>
            <person name="Robertson H.M."/>
            <person name="Arning N."/>
            <person name="Bitard-Feildel T."/>
            <person name="Chao H."/>
            <person name="Childers C.P."/>
            <person name="Dinh H."/>
            <person name="Doddapaneni H."/>
            <person name="Dugan S."/>
            <person name="Gowin J."/>
            <person name="Greiner C."/>
            <person name="Han Y."/>
            <person name="Hu H."/>
            <person name="Hughes D.S.T."/>
            <person name="Huylmans A.-K."/>
            <person name="Kemena C."/>
            <person name="Kremer L.P.M."/>
            <person name="Lee S.L."/>
            <person name="Lopez-Ezquerra A."/>
            <person name="Mallet L."/>
            <person name="Monroy-Kuhn J.M."/>
            <person name="Moser A."/>
            <person name="Murali S.C."/>
            <person name="Muzny D.M."/>
            <person name="Otani S."/>
            <person name="Piulachs M.-D."/>
            <person name="Poelchau M."/>
            <person name="Qu J."/>
            <person name="Schaub F."/>
            <person name="Wada-Katsumata A."/>
            <person name="Worley K.C."/>
            <person name="Xie Q."/>
            <person name="Ylla G."/>
            <person name="Poulsen M."/>
            <person name="Gibbs R.A."/>
            <person name="Schal C."/>
            <person name="Richards S."/>
            <person name="Belles X."/>
            <person name="Korb J."/>
            <person name="Bornberg-Bauer E."/>
        </authorList>
    </citation>
    <scope>NUCLEOTIDE SEQUENCE [LARGE SCALE GENOMIC DNA]</scope>
    <source>
        <tissue evidence="3">Whole body</tissue>
    </source>
</reference>
<comment type="caution">
    <text evidence="3">The sequence shown here is derived from an EMBL/GenBank/DDBJ whole genome shotgun (WGS) entry which is preliminary data.</text>
</comment>
<evidence type="ECO:0000259" key="2">
    <source>
        <dbReference type="Pfam" id="PF13358"/>
    </source>
</evidence>
<protein>
    <recommendedName>
        <fullName evidence="2">Tc1-like transposase DDE domain-containing protein</fullName>
    </recommendedName>
</protein>
<dbReference type="InterPro" id="IPR038717">
    <property type="entry name" value="Tc1-like_DDE_dom"/>
</dbReference>
<dbReference type="EMBL" id="NEVH01017562">
    <property type="protein sequence ID" value="PNF23820.1"/>
    <property type="molecule type" value="Genomic_DNA"/>
</dbReference>
<accession>A0A2J7Q5G4</accession>
<dbReference type="Pfam" id="PF13358">
    <property type="entry name" value="DDE_3"/>
    <property type="match status" value="1"/>
</dbReference>
<proteinExistence type="predicted"/>
<evidence type="ECO:0000313" key="3">
    <source>
        <dbReference type="EMBL" id="PNF23820.1"/>
    </source>
</evidence>
<dbReference type="InParanoid" id="A0A2J7Q5G4"/>
<dbReference type="PANTHER" id="PTHR33939">
    <property type="entry name" value="PROTEIN CBG22215"/>
    <property type="match status" value="1"/>
</dbReference>
<dbReference type="OrthoDB" id="2266637at2759"/>
<dbReference type="GO" id="GO:0003676">
    <property type="term" value="F:nucleic acid binding"/>
    <property type="evidence" value="ECO:0007669"/>
    <property type="project" value="InterPro"/>
</dbReference>
<sequence length="357" mass="41192">MISTPKKKLPTVRKLLTKLRETINFKGGSTSLKLILWKMGFKWKKTRNNRGALIERDIRSKRVAYLCAIKKYREEGQTIIYEDETFIHSSHTRPKNWTDDTPSGYMAPVSKGQRLIIVYAGGRTGFIPGSLLIFKSHLKTGDYHSEMNVTNYQKWLTEKLIPNLPPKSVLVVDNAPYHTMQFNKAPTSQTMKAKMMEWLTVNKVPFHDRMLKIQLYDLIKTHKPLHKNFVMDNIMVAYGHTVLRLPPYHPDLNPIELVWADVKQSVGAENVSFHLDDVAKICEKWFSGFGTENWGKVCDRTKKNEKEYIKKEGIRENTIERIIIRRSEDSSDSDSSDNDTTELSENSDLSGVELLDE</sequence>
<dbReference type="AlphaFoldDB" id="A0A2J7Q5G4"/>
<evidence type="ECO:0000313" key="4">
    <source>
        <dbReference type="Proteomes" id="UP000235965"/>
    </source>
</evidence>
<feature type="domain" description="Tc1-like transposase DDE" evidence="2">
    <location>
        <begin position="144"/>
        <end position="268"/>
    </location>
</feature>